<feature type="signal peptide" evidence="1">
    <location>
        <begin position="1"/>
        <end position="28"/>
    </location>
</feature>
<name>A0A485KUD9_9STRA</name>
<reference evidence="3 4" key="1">
    <citation type="submission" date="2019-03" db="EMBL/GenBank/DDBJ databases">
        <authorList>
            <person name="Gaulin E."/>
            <person name="Dumas B."/>
        </authorList>
    </citation>
    <scope>NUCLEOTIDE SEQUENCE [LARGE SCALE GENOMIC DNA]</scope>
    <source>
        <strain evidence="3">CBS 568.67</strain>
    </source>
</reference>
<evidence type="ECO:0000256" key="1">
    <source>
        <dbReference type="SAM" id="SignalP"/>
    </source>
</evidence>
<evidence type="ECO:0000313" key="2">
    <source>
        <dbReference type="EMBL" id="KAF0697553.1"/>
    </source>
</evidence>
<dbReference type="OrthoDB" id="79870at2759"/>
<gene>
    <name evidence="3" type="primary">Aste57867_11764</name>
    <name evidence="2" type="ORF">As57867_011719</name>
    <name evidence="3" type="ORF">ASTE57867_11764</name>
</gene>
<keyword evidence="1" id="KW-0732">Signal</keyword>
<proteinExistence type="predicted"/>
<dbReference type="EMBL" id="VJMH01005308">
    <property type="protein sequence ID" value="KAF0697553.1"/>
    <property type="molecule type" value="Genomic_DNA"/>
</dbReference>
<evidence type="ECO:0000313" key="3">
    <source>
        <dbReference type="EMBL" id="VFT88620.1"/>
    </source>
</evidence>
<accession>A0A485KUD9</accession>
<dbReference type="AlphaFoldDB" id="A0A485KUD9"/>
<dbReference type="Proteomes" id="UP000332933">
    <property type="component" value="Unassembled WGS sequence"/>
</dbReference>
<organism evidence="3 4">
    <name type="scientific">Aphanomyces stellatus</name>
    <dbReference type="NCBI Taxonomy" id="120398"/>
    <lineage>
        <taxon>Eukaryota</taxon>
        <taxon>Sar</taxon>
        <taxon>Stramenopiles</taxon>
        <taxon>Oomycota</taxon>
        <taxon>Saprolegniomycetes</taxon>
        <taxon>Saprolegniales</taxon>
        <taxon>Verrucalvaceae</taxon>
        <taxon>Aphanomyces</taxon>
    </lineage>
</organism>
<protein>
    <submittedName>
        <fullName evidence="3">Aste57867_11764 protein</fullName>
    </submittedName>
</protein>
<evidence type="ECO:0000313" key="4">
    <source>
        <dbReference type="Proteomes" id="UP000332933"/>
    </source>
</evidence>
<feature type="chain" id="PRO_5036116210" evidence="1">
    <location>
        <begin position="29"/>
        <end position="122"/>
    </location>
</feature>
<keyword evidence="4" id="KW-1185">Reference proteome</keyword>
<reference evidence="2" key="2">
    <citation type="submission" date="2019-06" db="EMBL/GenBank/DDBJ databases">
        <title>Genomics analysis of Aphanomyces spp. identifies a new class of oomycete effector associated with host adaptation.</title>
        <authorList>
            <person name="Gaulin E."/>
        </authorList>
    </citation>
    <scope>NUCLEOTIDE SEQUENCE</scope>
    <source>
        <strain evidence="2">CBS 578.67</strain>
    </source>
</reference>
<sequence length="122" mass="12486">MYLTKRTSATIFLRPLLALLMTFLTVAAAPAAKVCTPVSIVGDATYCISGIVCGADAGKACPAKGAVALNDCHSGLKSYVSGKTGCVAPTDSTCEWLANDSGKGGVFVKPKPAPSHSLLPLW</sequence>
<dbReference type="EMBL" id="CAADRA010005329">
    <property type="protein sequence ID" value="VFT88620.1"/>
    <property type="molecule type" value="Genomic_DNA"/>
</dbReference>